<dbReference type="InterPro" id="IPR011055">
    <property type="entry name" value="Dup_hybrid_motif"/>
</dbReference>
<dbReference type="CDD" id="cd12797">
    <property type="entry name" value="M23_peptidase"/>
    <property type="match status" value="1"/>
</dbReference>
<reference evidence="3 4" key="1">
    <citation type="submission" date="2020-04" db="EMBL/GenBank/DDBJ databases">
        <title>Usitatibacter rugosus gen. nov., sp. nov. and Usitatibacter palustris sp. nov., novel members of Usitatibacteraceae fam. nov. within the order Nitrosomonadales isolated from soil.</title>
        <authorList>
            <person name="Huber K.J."/>
            <person name="Neumann-Schaal M."/>
            <person name="Geppert A."/>
            <person name="Luckner M."/>
            <person name="Wanner G."/>
            <person name="Overmann J."/>
        </authorList>
    </citation>
    <scope>NUCLEOTIDE SEQUENCE [LARGE SCALE GENOMIC DNA]</scope>
    <source>
        <strain evidence="3 4">0125_3</strain>
    </source>
</reference>
<dbReference type="GO" id="GO:0004222">
    <property type="term" value="F:metalloendopeptidase activity"/>
    <property type="evidence" value="ECO:0007669"/>
    <property type="project" value="TreeGrafter"/>
</dbReference>
<feature type="transmembrane region" description="Helical" evidence="1">
    <location>
        <begin position="23"/>
        <end position="44"/>
    </location>
</feature>
<dbReference type="FunFam" id="2.70.70.10:FF:000006">
    <property type="entry name" value="M23 family peptidase"/>
    <property type="match status" value="1"/>
</dbReference>
<evidence type="ECO:0000313" key="3">
    <source>
        <dbReference type="EMBL" id="QJR09645.1"/>
    </source>
</evidence>
<protein>
    <recommendedName>
        <fullName evidence="2">M23ase beta-sheet core domain-containing protein</fullName>
    </recommendedName>
</protein>
<dbReference type="PANTHER" id="PTHR21666:SF270">
    <property type="entry name" value="MUREIN HYDROLASE ACTIVATOR ENVC"/>
    <property type="match status" value="1"/>
</dbReference>
<dbReference type="Pfam" id="PF01551">
    <property type="entry name" value="Peptidase_M23"/>
    <property type="match status" value="1"/>
</dbReference>
<dbReference type="InterPro" id="IPR016047">
    <property type="entry name" value="M23ase_b-sheet_dom"/>
</dbReference>
<keyword evidence="1" id="KW-0472">Membrane</keyword>
<dbReference type="InterPro" id="IPR050570">
    <property type="entry name" value="Cell_wall_metabolism_enzyme"/>
</dbReference>
<dbReference type="RefSeq" id="WP_171089528.1">
    <property type="nucleotide sequence ID" value="NZ_CP053069.1"/>
</dbReference>
<dbReference type="KEGG" id="uru:DSM104443_00694"/>
<feature type="domain" description="M23ase beta-sheet core" evidence="2">
    <location>
        <begin position="203"/>
        <end position="297"/>
    </location>
</feature>
<evidence type="ECO:0000256" key="1">
    <source>
        <dbReference type="SAM" id="Phobius"/>
    </source>
</evidence>
<keyword evidence="1" id="KW-0812">Transmembrane</keyword>
<dbReference type="SUPFAM" id="SSF51261">
    <property type="entry name" value="Duplicated hybrid motif"/>
    <property type="match status" value="1"/>
</dbReference>
<dbReference type="Gene3D" id="2.70.70.10">
    <property type="entry name" value="Glucose Permease (Domain IIA)"/>
    <property type="match status" value="1"/>
</dbReference>
<name>A0A6M4GRF8_9PROT</name>
<dbReference type="EMBL" id="CP053069">
    <property type="protein sequence ID" value="QJR09645.1"/>
    <property type="molecule type" value="Genomic_DNA"/>
</dbReference>
<keyword evidence="4" id="KW-1185">Reference proteome</keyword>
<dbReference type="PANTHER" id="PTHR21666">
    <property type="entry name" value="PEPTIDASE-RELATED"/>
    <property type="match status" value="1"/>
</dbReference>
<evidence type="ECO:0000313" key="4">
    <source>
        <dbReference type="Proteomes" id="UP000501534"/>
    </source>
</evidence>
<dbReference type="AlphaFoldDB" id="A0A6M4GRF8"/>
<keyword evidence="1" id="KW-1133">Transmembrane helix</keyword>
<dbReference type="Proteomes" id="UP000501534">
    <property type="component" value="Chromosome"/>
</dbReference>
<accession>A0A6M4GRF8</accession>
<organism evidence="3 4">
    <name type="scientific">Usitatibacter rugosus</name>
    <dbReference type="NCBI Taxonomy" id="2732067"/>
    <lineage>
        <taxon>Bacteria</taxon>
        <taxon>Pseudomonadati</taxon>
        <taxon>Pseudomonadota</taxon>
        <taxon>Betaproteobacteria</taxon>
        <taxon>Nitrosomonadales</taxon>
        <taxon>Usitatibacteraceae</taxon>
        <taxon>Usitatibacter</taxon>
    </lineage>
</organism>
<evidence type="ECO:0000259" key="2">
    <source>
        <dbReference type="Pfam" id="PF01551"/>
    </source>
</evidence>
<sequence length="316" mass="34696">MNIILVSDSLAKSRSVTLSQTQVFFIAFGILAAGFMLAMATYVMTMKFSVDLRNPYLRTLLAALHEEQNRKNEAELKDNIGALAVKVGELQARILRLDAFGDRLARAANIKREEFRFDEKPGQGGPLVNGVGRDITVAEFQQMLTEISRVLDDRADKLGVLDSYLMDDRLVRKTIPTTLPIESGYYSSNYGSRIDPINGRSTFHTGVDLIAPQGTPVLAAAGGIVSAVEYQAEYGNLVDVDHENGLTSRYAHLSKSMVKIGDVVMKGQNIALVGQTGRVTGPHLHFEVREKGVPLNPNRFLSLGNKDVVIGNAYRK</sequence>
<proteinExistence type="predicted"/>
<gene>
    <name evidence="3" type="ORF">DSM104443_00694</name>
</gene>